<evidence type="ECO:0000256" key="4">
    <source>
        <dbReference type="SAM" id="SignalP"/>
    </source>
</evidence>
<feature type="repeat" description="WD" evidence="3">
    <location>
        <begin position="532"/>
        <end position="573"/>
    </location>
</feature>
<dbReference type="Pfam" id="PF00656">
    <property type="entry name" value="Peptidase_C14"/>
    <property type="match status" value="1"/>
</dbReference>
<feature type="domain" description="Peptidase C14 caspase" evidence="5">
    <location>
        <begin position="904"/>
        <end position="1147"/>
    </location>
</feature>
<dbReference type="InterPro" id="IPR029030">
    <property type="entry name" value="Caspase-like_dom_sf"/>
</dbReference>
<feature type="repeat" description="WD" evidence="3">
    <location>
        <begin position="70"/>
        <end position="111"/>
    </location>
</feature>
<feature type="repeat" description="WD" evidence="3">
    <location>
        <begin position="165"/>
        <end position="195"/>
    </location>
</feature>
<dbReference type="InterPro" id="IPR020472">
    <property type="entry name" value="WD40_PAC1"/>
</dbReference>
<feature type="signal peptide" evidence="4">
    <location>
        <begin position="1"/>
        <end position="20"/>
    </location>
</feature>
<feature type="repeat" description="WD" evidence="3">
    <location>
        <begin position="321"/>
        <end position="362"/>
    </location>
</feature>
<reference evidence="6 7" key="1">
    <citation type="submission" date="2019-03" db="EMBL/GenBank/DDBJ databases">
        <authorList>
            <person name="Kim M.K.M."/>
        </authorList>
    </citation>
    <scope>NUCLEOTIDE SEQUENCE [LARGE SCALE GENOMIC DNA]</scope>
    <source>
        <strain evidence="6 7">17J68-15</strain>
    </source>
</reference>
<dbReference type="Gene3D" id="2.130.10.10">
    <property type="entry name" value="YVTN repeat-like/Quinoprotein amine dehydrogenase"/>
    <property type="match status" value="4"/>
</dbReference>
<dbReference type="EMBL" id="SKFH01000036">
    <property type="protein sequence ID" value="TCZ67308.1"/>
    <property type="molecule type" value="Genomic_DNA"/>
</dbReference>
<dbReference type="InterPro" id="IPR011047">
    <property type="entry name" value="Quinoprotein_ADH-like_sf"/>
</dbReference>
<feature type="repeat" description="WD" evidence="3">
    <location>
        <begin position="279"/>
        <end position="320"/>
    </location>
</feature>
<feature type="chain" id="PRO_5020588308" description="Peptidase C14 caspase domain-containing protein" evidence="4">
    <location>
        <begin position="21"/>
        <end position="1158"/>
    </location>
</feature>
<comment type="caution">
    <text evidence="6">The sequence shown here is derived from an EMBL/GenBank/DDBJ whole genome shotgun (WGS) entry which is preliminary data.</text>
</comment>
<dbReference type="PRINTS" id="PR00320">
    <property type="entry name" value="GPROTEINBRPT"/>
</dbReference>
<dbReference type="Gene3D" id="3.40.50.1460">
    <property type="match status" value="1"/>
</dbReference>
<dbReference type="SUPFAM" id="SSF50969">
    <property type="entry name" value="YVTN repeat-like/Quinoprotein amine dehydrogenase"/>
    <property type="match status" value="1"/>
</dbReference>
<evidence type="ECO:0000256" key="3">
    <source>
        <dbReference type="PROSITE-ProRule" id="PRU00221"/>
    </source>
</evidence>
<feature type="repeat" description="WD" evidence="3">
    <location>
        <begin position="616"/>
        <end position="657"/>
    </location>
</feature>
<accession>A0A4R4DV65</accession>
<keyword evidence="2" id="KW-0677">Repeat</keyword>
<dbReference type="GO" id="GO:0006508">
    <property type="term" value="P:proteolysis"/>
    <property type="evidence" value="ECO:0007669"/>
    <property type="project" value="InterPro"/>
</dbReference>
<feature type="repeat" description="WD" evidence="3">
    <location>
        <begin position="489"/>
        <end position="531"/>
    </location>
</feature>
<dbReference type="SMART" id="SM00320">
    <property type="entry name" value="WD40"/>
    <property type="match status" value="15"/>
</dbReference>
<dbReference type="InterPro" id="IPR015943">
    <property type="entry name" value="WD40/YVTN_repeat-like_dom_sf"/>
</dbReference>
<dbReference type="InterPro" id="IPR011044">
    <property type="entry name" value="Quino_amine_DH_bsu"/>
</dbReference>
<evidence type="ECO:0000259" key="5">
    <source>
        <dbReference type="Pfam" id="PF00656"/>
    </source>
</evidence>
<dbReference type="PANTHER" id="PTHR19848">
    <property type="entry name" value="WD40 REPEAT PROTEIN"/>
    <property type="match status" value="1"/>
</dbReference>
<protein>
    <recommendedName>
        <fullName evidence="5">Peptidase C14 caspase domain-containing protein</fullName>
    </recommendedName>
</protein>
<feature type="repeat" description="WD" evidence="3">
    <location>
        <begin position="363"/>
        <end position="404"/>
    </location>
</feature>
<evidence type="ECO:0000313" key="6">
    <source>
        <dbReference type="EMBL" id="TCZ67308.1"/>
    </source>
</evidence>
<feature type="repeat" description="WD" evidence="3">
    <location>
        <begin position="28"/>
        <end position="69"/>
    </location>
</feature>
<dbReference type="RefSeq" id="WP_131853529.1">
    <property type="nucleotide sequence ID" value="NZ_SKFH01000036.1"/>
</dbReference>
<dbReference type="InterPro" id="IPR011600">
    <property type="entry name" value="Pept_C14_caspase"/>
</dbReference>
<keyword evidence="1 3" id="KW-0853">WD repeat</keyword>
<feature type="repeat" description="WD" evidence="3">
    <location>
        <begin position="447"/>
        <end position="488"/>
    </location>
</feature>
<organism evidence="6 7">
    <name type="scientific">Flaviaesturariibacter aridisoli</name>
    <dbReference type="NCBI Taxonomy" id="2545761"/>
    <lineage>
        <taxon>Bacteria</taxon>
        <taxon>Pseudomonadati</taxon>
        <taxon>Bacteroidota</taxon>
        <taxon>Chitinophagia</taxon>
        <taxon>Chitinophagales</taxon>
        <taxon>Chitinophagaceae</taxon>
        <taxon>Flaviaestuariibacter</taxon>
    </lineage>
</organism>
<dbReference type="CDD" id="cd00200">
    <property type="entry name" value="WD40"/>
    <property type="match status" value="2"/>
</dbReference>
<dbReference type="InterPro" id="IPR001680">
    <property type="entry name" value="WD40_rpt"/>
</dbReference>
<dbReference type="Proteomes" id="UP000295164">
    <property type="component" value="Unassembled WGS sequence"/>
</dbReference>
<dbReference type="InterPro" id="IPR019775">
    <property type="entry name" value="WD40_repeat_CS"/>
</dbReference>
<name>A0A4R4DV65_9BACT</name>
<dbReference type="PROSITE" id="PS00678">
    <property type="entry name" value="WD_REPEATS_1"/>
    <property type="match status" value="6"/>
</dbReference>
<dbReference type="PROSITE" id="PS50294">
    <property type="entry name" value="WD_REPEATS_REGION"/>
    <property type="match status" value="9"/>
</dbReference>
<feature type="repeat" description="WD" evidence="3">
    <location>
        <begin position="574"/>
        <end position="615"/>
    </location>
</feature>
<keyword evidence="7" id="KW-1185">Reference proteome</keyword>
<evidence type="ECO:0000256" key="1">
    <source>
        <dbReference type="ARBA" id="ARBA00022574"/>
    </source>
</evidence>
<dbReference type="Pfam" id="PF00400">
    <property type="entry name" value="WD40"/>
    <property type="match status" value="12"/>
</dbReference>
<feature type="repeat" description="WD" evidence="3">
    <location>
        <begin position="112"/>
        <end position="153"/>
    </location>
</feature>
<evidence type="ECO:0000313" key="7">
    <source>
        <dbReference type="Proteomes" id="UP000295164"/>
    </source>
</evidence>
<feature type="repeat" description="WD" evidence="3">
    <location>
        <begin position="405"/>
        <end position="446"/>
    </location>
</feature>
<dbReference type="OrthoDB" id="1492850at2"/>
<feature type="repeat" description="WD" evidence="3">
    <location>
        <begin position="658"/>
        <end position="699"/>
    </location>
</feature>
<dbReference type="SUPFAM" id="SSF52129">
    <property type="entry name" value="Caspase-like"/>
    <property type="match status" value="1"/>
</dbReference>
<sequence>MHTKLTALVFLLVCYCPLRAQEPRLMLPVGHTMEVNFATFSPDAKRVVTASEDNTAKLWDARTGTLLADLKGHSGPVGYVRFSPDGKWLVTASDDNTARVWNAAAGSPVALLEGHQTDVTYAAFSPDGKYVATVANDETTRIWEAATGRELHQLRSDMDEPVYAAFSNNGKQLLSATASGEVRLWEVATGRLQRALTGQPALSFLAAFNRGGVAAKPVPASAASTWKNKPVKLVSDFEGHVRQVNDGIFSPDGRRVARYTLGGVVELLELPSGAVHAELKGHDAAVRTIRFSPDGALVLTASQDSTVRLWDAATGAPRAVLRGYGGMVNGASFSPDGSQVLTWSEDRSVRIWDVKAARLVMTIKGHSPRIYTAHFTPDGKKLLQAVEDGSVKVVDAYSGQLLALWKGHAGPVSRLLLSADGSKAASIAGEDSIRVWNVASGQLLATLRGDVFGIAGAAFSPDGTRLAVATRTDSCKIWDIASASVVVDLKRGEETINSIAFSPDGRRLVTTSERERVARVWDAANGQPLFLLPGHDRGVNSAVFSPDGRQLATAGAHGVARTWDAATGALLHQLPVPEDNVYTIAFSPDGRTLLATFRDSSARLWDAATGALLADLSGHEKRVLSAVFSPDGRHILTASRDWTARVWDARTGAPLHTLAGHGDQLRSAEFSPDGTRIVTTAWDNATKLWNVSDGQLQFTYFGLDSADFLALTPGNYYHASPPAARLLHYVDARLAVISFEQLDVRYNRPDKVLEAAGSTDTALIRSYRKAYEKRIRKLGIDTSAFGAGGFGVPRADFAGRTAYGAEQRGNVLKLRISASDPSAALDRWNIWINESPLFGIRGLSLRGRGLRSFDTSVTVMLAAGKNRVETSVTNIRGTESYRSPLEVTSVPLVPPVARLYFAGIGINTFRDSAANLRYSVKDMRDLARALAARYGDRVVLDTLFDDRVSTAAVTALRKRLERTTVDDKVIVAFSGHGLLSSSYDYYLSTYNVNFAKPEEGGLPYDALESLLDSIPARQKLLLIDACHSGEVDKEEMQHYEQVKSALPELKGILVKPKDPARLGMKNSFELMQELFVNVGRSTGATIISAAGGLQSALEKGDLQNGVFTYAILEFMRLHATATISALKAYVNQRVPELTKGLQVPTSRAENKAVDWTVW</sequence>
<dbReference type="PANTHER" id="PTHR19848:SF8">
    <property type="entry name" value="F-BOX AND WD REPEAT DOMAIN CONTAINING 7"/>
    <property type="match status" value="1"/>
</dbReference>
<gene>
    <name evidence="6" type="ORF">E0486_15805</name>
</gene>
<dbReference type="PROSITE" id="PS50082">
    <property type="entry name" value="WD_REPEATS_2"/>
    <property type="match status" value="14"/>
</dbReference>
<evidence type="ECO:0000256" key="2">
    <source>
        <dbReference type="ARBA" id="ARBA00022737"/>
    </source>
</evidence>
<dbReference type="SUPFAM" id="SSF50998">
    <property type="entry name" value="Quinoprotein alcohol dehydrogenase-like"/>
    <property type="match status" value="2"/>
</dbReference>
<proteinExistence type="predicted"/>
<dbReference type="GO" id="GO:0004197">
    <property type="term" value="F:cysteine-type endopeptidase activity"/>
    <property type="evidence" value="ECO:0007669"/>
    <property type="project" value="InterPro"/>
</dbReference>
<dbReference type="AlphaFoldDB" id="A0A4R4DV65"/>
<keyword evidence="4" id="KW-0732">Signal</keyword>